<evidence type="ECO:0000313" key="10">
    <source>
        <dbReference type="EMBL" id="VTS03100.1"/>
    </source>
</evidence>
<evidence type="ECO:0000256" key="3">
    <source>
        <dbReference type="ARBA" id="ARBA00023110"/>
    </source>
</evidence>
<dbReference type="EC" id="5.2.1.8" evidence="6"/>
<dbReference type="AlphaFoldDB" id="A0A6P2DM07"/>
<protein>
    <recommendedName>
        <fullName evidence="6">Peptidyl-prolyl cis-trans isomerase</fullName>
        <ecNumber evidence="6">5.2.1.8</ecNumber>
    </recommendedName>
</protein>
<feature type="transmembrane region" description="Helical" evidence="8">
    <location>
        <begin position="20"/>
        <end position="40"/>
    </location>
</feature>
<sequence length="317" mass="33387">MADPNKNQSDGLDKQKIKQILVPALAIAAIVILVGLVVYVSDAAAPKNMSDGSNGSIDDPDLKELSAGIKYRDLKVGAGDECQPGADVKIHYTGWIPDGTVFDSSKERGQPATFPLKDLIIGWQEGIPGMKPGGIRKLVIAPDKGYGKQSKGKIPANSTLVFEVELLASSPPPRARRYPAPTDLTKLSDGTEPGADDLNLKPIGKDGLKYRDLKVGDGPECPQGVRVVMDYTGWLTTGGKPFDSSWKTGSDGPLNMPLGQLIAGWQQGVPGMKVGGVRKLMIPASLGYGAKAQGEIPGNATLVFEIELLGFGLGSGK</sequence>
<dbReference type="Proteomes" id="UP000464178">
    <property type="component" value="Chromosome"/>
</dbReference>
<accession>A0A6P2DM07</accession>
<evidence type="ECO:0000256" key="1">
    <source>
        <dbReference type="ARBA" id="ARBA00000971"/>
    </source>
</evidence>
<dbReference type="FunFam" id="3.10.50.40:FF:000006">
    <property type="entry name" value="Peptidyl-prolyl cis-trans isomerase"/>
    <property type="match status" value="1"/>
</dbReference>
<evidence type="ECO:0000256" key="5">
    <source>
        <dbReference type="PROSITE-ProRule" id="PRU00277"/>
    </source>
</evidence>
<gene>
    <name evidence="10" type="ORF">SOIL9_72960</name>
</gene>
<dbReference type="Pfam" id="PF00254">
    <property type="entry name" value="FKBP_C"/>
    <property type="match status" value="2"/>
</dbReference>
<dbReference type="PANTHER" id="PTHR43811:SF19">
    <property type="entry name" value="39 KDA FK506-BINDING NUCLEAR PROTEIN"/>
    <property type="match status" value="1"/>
</dbReference>
<organism evidence="10 11">
    <name type="scientific">Gemmata massiliana</name>
    <dbReference type="NCBI Taxonomy" id="1210884"/>
    <lineage>
        <taxon>Bacteria</taxon>
        <taxon>Pseudomonadati</taxon>
        <taxon>Planctomycetota</taxon>
        <taxon>Planctomycetia</taxon>
        <taxon>Gemmatales</taxon>
        <taxon>Gemmataceae</taxon>
        <taxon>Gemmata</taxon>
    </lineage>
</organism>
<dbReference type="InterPro" id="IPR046357">
    <property type="entry name" value="PPIase_dom_sf"/>
</dbReference>
<feature type="domain" description="PPIase FKBP-type" evidence="9">
    <location>
        <begin position="85"/>
        <end position="170"/>
    </location>
</feature>
<keyword evidence="8" id="KW-0812">Transmembrane</keyword>
<dbReference type="Gene3D" id="3.10.50.40">
    <property type="match status" value="2"/>
</dbReference>
<keyword evidence="4 5" id="KW-0413">Isomerase</keyword>
<dbReference type="SUPFAM" id="SSF54534">
    <property type="entry name" value="FKBP-like"/>
    <property type="match status" value="2"/>
</dbReference>
<name>A0A6P2DM07_9BACT</name>
<proteinExistence type="inferred from homology"/>
<feature type="domain" description="PPIase FKBP-type" evidence="9">
    <location>
        <begin position="224"/>
        <end position="312"/>
    </location>
</feature>
<dbReference type="KEGG" id="gms:SOIL9_72960"/>
<evidence type="ECO:0000256" key="2">
    <source>
        <dbReference type="ARBA" id="ARBA00006577"/>
    </source>
</evidence>
<evidence type="ECO:0000256" key="7">
    <source>
        <dbReference type="SAM" id="MobiDB-lite"/>
    </source>
</evidence>
<feature type="region of interest" description="Disordered" evidence="7">
    <location>
        <begin position="172"/>
        <end position="200"/>
    </location>
</feature>
<keyword evidence="11" id="KW-1185">Reference proteome</keyword>
<evidence type="ECO:0000259" key="9">
    <source>
        <dbReference type="PROSITE" id="PS50059"/>
    </source>
</evidence>
<evidence type="ECO:0000313" key="11">
    <source>
        <dbReference type="Proteomes" id="UP000464178"/>
    </source>
</evidence>
<comment type="catalytic activity">
    <reaction evidence="1 5 6">
        <text>[protein]-peptidylproline (omega=180) = [protein]-peptidylproline (omega=0)</text>
        <dbReference type="Rhea" id="RHEA:16237"/>
        <dbReference type="Rhea" id="RHEA-COMP:10747"/>
        <dbReference type="Rhea" id="RHEA-COMP:10748"/>
        <dbReference type="ChEBI" id="CHEBI:83833"/>
        <dbReference type="ChEBI" id="CHEBI:83834"/>
        <dbReference type="EC" id="5.2.1.8"/>
    </reaction>
</comment>
<evidence type="ECO:0000256" key="4">
    <source>
        <dbReference type="ARBA" id="ARBA00023235"/>
    </source>
</evidence>
<dbReference type="GO" id="GO:0003755">
    <property type="term" value="F:peptidyl-prolyl cis-trans isomerase activity"/>
    <property type="evidence" value="ECO:0007669"/>
    <property type="project" value="UniProtKB-UniRule"/>
</dbReference>
<dbReference type="PROSITE" id="PS50059">
    <property type="entry name" value="FKBP_PPIASE"/>
    <property type="match status" value="2"/>
</dbReference>
<keyword evidence="8" id="KW-1133">Transmembrane helix</keyword>
<reference evidence="10 11" key="1">
    <citation type="submission" date="2019-05" db="EMBL/GenBank/DDBJ databases">
        <authorList>
            <consortium name="Science for Life Laboratories"/>
        </authorList>
    </citation>
    <scope>NUCLEOTIDE SEQUENCE [LARGE SCALE GENOMIC DNA]</scope>
    <source>
        <strain evidence="10">Soil9</strain>
    </source>
</reference>
<dbReference type="PANTHER" id="PTHR43811">
    <property type="entry name" value="FKBP-TYPE PEPTIDYL-PROLYL CIS-TRANS ISOMERASE FKPA"/>
    <property type="match status" value="1"/>
</dbReference>
<keyword evidence="3 5" id="KW-0697">Rotamase</keyword>
<dbReference type="RefSeq" id="WP_232069931.1">
    <property type="nucleotide sequence ID" value="NZ_LR593886.1"/>
</dbReference>
<dbReference type="EMBL" id="LR593886">
    <property type="protein sequence ID" value="VTS03100.1"/>
    <property type="molecule type" value="Genomic_DNA"/>
</dbReference>
<comment type="similarity">
    <text evidence="2 6">Belongs to the FKBP-type PPIase family.</text>
</comment>
<evidence type="ECO:0000256" key="6">
    <source>
        <dbReference type="RuleBase" id="RU003915"/>
    </source>
</evidence>
<evidence type="ECO:0000256" key="8">
    <source>
        <dbReference type="SAM" id="Phobius"/>
    </source>
</evidence>
<dbReference type="InterPro" id="IPR001179">
    <property type="entry name" value="PPIase_FKBP_dom"/>
</dbReference>
<keyword evidence="8" id="KW-0472">Membrane</keyword>